<dbReference type="GO" id="GO:0005886">
    <property type="term" value="C:plasma membrane"/>
    <property type="evidence" value="ECO:0007669"/>
    <property type="project" value="TreeGrafter"/>
</dbReference>
<feature type="domain" description="RelA/SpoT" evidence="3">
    <location>
        <begin position="241"/>
        <end position="351"/>
    </location>
</feature>
<dbReference type="InterPro" id="IPR003607">
    <property type="entry name" value="HD/PDEase_dom"/>
</dbReference>
<proteinExistence type="inferred from homology"/>
<dbReference type="SUPFAM" id="SSF109604">
    <property type="entry name" value="HD-domain/PDEase-like"/>
    <property type="match status" value="1"/>
</dbReference>
<dbReference type="Pfam" id="PF13328">
    <property type="entry name" value="HD_4"/>
    <property type="match status" value="1"/>
</dbReference>
<dbReference type="PANTHER" id="PTHR21262">
    <property type="entry name" value="GUANOSINE-3',5'-BIS DIPHOSPHATE 3'-PYROPHOSPHOHYDROLASE"/>
    <property type="match status" value="1"/>
</dbReference>
<dbReference type="Gene3D" id="1.10.3210.10">
    <property type="entry name" value="Hypothetical protein af1432"/>
    <property type="match status" value="1"/>
</dbReference>
<evidence type="ECO:0000259" key="3">
    <source>
        <dbReference type="SMART" id="SM00954"/>
    </source>
</evidence>
<dbReference type="Proteomes" id="UP000176867">
    <property type="component" value="Unassembled WGS sequence"/>
</dbReference>
<dbReference type="PANTHER" id="PTHR21262:SF31">
    <property type="entry name" value="GTP PYROPHOSPHOKINASE"/>
    <property type="match status" value="1"/>
</dbReference>
<dbReference type="SUPFAM" id="SSF81301">
    <property type="entry name" value="Nucleotidyltransferase"/>
    <property type="match status" value="1"/>
</dbReference>
<dbReference type="InterPro" id="IPR043519">
    <property type="entry name" value="NT_sf"/>
</dbReference>
<dbReference type="Gene3D" id="3.30.460.10">
    <property type="entry name" value="Beta Polymerase, domain 2"/>
    <property type="match status" value="1"/>
</dbReference>
<reference evidence="4 5" key="1">
    <citation type="journal article" date="2016" name="Nat. Commun.">
        <title>Thousands of microbial genomes shed light on interconnected biogeochemical processes in an aquifer system.</title>
        <authorList>
            <person name="Anantharaman K."/>
            <person name="Brown C.T."/>
            <person name="Hug L.A."/>
            <person name="Sharon I."/>
            <person name="Castelle C.J."/>
            <person name="Probst A.J."/>
            <person name="Thomas B.C."/>
            <person name="Singh A."/>
            <person name="Wilkins M.J."/>
            <person name="Karaoz U."/>
            <person name="Brodie E.L."/>
            <person name="Williams K.H."/>
            <person name="Hubbard S.S."/>
            <person name="Banfield J.F."/>
        </authorList>
    </citation>
    <scope>NUCLEOTIDE SEQUENCE [LARGE SCALE GENOMIC DNA]</scope>
</reference>
<dbReference type="CDD" id="cd05399">
    <property type="entry name" value="NT_Rel-Spo_like"/>
    <property type="match status" value="1"/>
</dbReference>
<evidence type="ECO:0000259" key="2">
    <source>
        <dbReference type="SMART" id="SM00471"/>
    </source>
</evidence>
<dbReference type="STRING" id="1798533.A2609_01150"/>
<sequence>MVAHTRTQAELERIIPIRVSRDLEAVANIKKAWAFAEEAHTGQYRCSGEPYTEHLFQTMRILGTLDMGTPTLIAGILHDTIEDTKISEIDIERIFGKEIAFLVVGLTKLERNKNDGAFYYSETLRKLLLAAAQDTRILIIKLCDRLHNMQTLSHMPLTTRKRVSLETRNVYVPVAERLGMHAIKRELEDLSFSYIEPDSFKEAKCLYAKRASARKKNIIEATATLQLELAVHSRIPFRIEQRDKGMYSFYQKLKRKEDDLSQINDIITLQVIVPDADSCYTMLGKIHGLWCPVPRKFKDYISFPKPNGFQCLRTAVDAESLGIIEIQIYSTEMYERAKYGFAVLLARNESGCKSPK</sequence>
<gene>
    <name evidence="4" type="ORF">A2609_01150</name>
</gene>
<accession>A0A1F6G6W6</accession>
<dbReference type="InterPro" id="IPR007685">
    <property type="entry name" value="RelA_SpoT"/>
</dbReference>
<evidence type="ECO:0000256" key="1">
    <source>
        <dbReference type="ARBA" id="ARBA00007476"/>
    </source>
</evidence>
<comment type="caution">
    <text evidence="4">The sequence shown here is derived from an EMBL/GenBank/DDBJ whole genome shotgun (WGS) entry which is preliminary data.</text>
</comment>
<evidence type="ECO:0008006" key="6">
    <source>
        <dbReference type="Google" id="ProtNLM"/>
    </source>
</evidence>
<dbReference type="SMART" id="SM00954">
    <property type="entry name" value="RelA_SpoT"/>
    <property type="match status" value="1"/>
</dbReference>
<dbReference type="GO" id="GO:0015969">
    <property type="term" value="P:guanosine tetraphosphate metabolic process"/>
    <property type="evidence" value="ECO:0007669"/>
    <property type="project" value="InterPro"/>
</dbReference>
<organism evidence="4 5">
    <name type="scientific">Candidatus Kaiserbacteria bacterium RIFOXYD1_FULL_47_14</name>
    <dbReference type="NCBI Taxonomy" id="1798533"/>
    <lineage>
        <taxon>Bacteria</taxon>
        <taxon>Candidatus Kaiseribacteriota</taxon>
    </lineage>
</organism>
<dbReference type="CDD" id="cd00077">
    <property type="entry name" value="HDc"/>
    <property type="match status" value="1"/>
</dbReference>
<feature type="domain" description="HD/PDEase" evidence="2">
    <location>
        <begin position="47"/>
        <end position="158"/>
    </location>
</feature>
<name>A0A1F6G6W6_9BACT</name>
<dbReference type="SMART" id="SM00471">
    <property type="entry name" value="HDc"/>
    <property type="match status" value="1"/>
</dbReference>
<protein>
    <recommendedName>
        <fullName evidence="6">HD domain-containing protein</fullName>
    </recommendedName>
</protein>
<dbReference type="AlphaFoldDB" id="A0A1F6G6W6"/>
<evidence type="ECO:0000313" key="5">
    <source>
        <dbReference type="Proteomes" id="UP000176867"/>
    </source>
</evidence>
<dbReference type="Pfam" id="PF04607">
    <property type="entry name" value="RelA_SpoT"/>
    <property type="match status" value="1"/>
</dbReference>
<dbReference type="EMBL" id="MFMU01000004">
    <property type="protein sequence ID" value="OGG93838.1"/>
    <property type="molecule type" value="Genomic_DNA"/>
</dbReference>
<dbReference type="FunFam" id="1.10.3210.10:FF:000001">
    <property type="entry name" value="GTP pyrophosphokinase RelA"/>
    <property type="match status" value="1"/>
</dbReference>
<comment type="similarity">
    <text evidence="1">Belongs to the RelA/SpoT family.</text>
</comment>
<evidence type="ECO:0000313" key="4">
    <source>
        <dbReference type="EMBL" id="OGG93838.1"/>
    </source>
</evidence>